<dbReference type="EMBL" id="CP059052">
    <property type="protein sequence ID" value="QLJ12304.1"/>
    <property type="molecule type" value="Genomic_DNA"/>
</dbReference>
<reference evidence="3" key="2">
    <citation type="submission" date="2020-07" db="EMBL/GenBank/DDBJ databases">
        <authorList>
            <person name="Delegan Y."/>
            <person name="Filonov A."/>
            <person name="Puntus I."/>
            <person name="Valentovich L."/>
        </authorList>
    </citation>
    <scope>NUCLEOTIDE SEQUENCE</scope>
    <source>
        <strain evidence="3">BS3701</strain>
    </source>
</reference>
<dbReference type="AlphaFoldDB" id="A0A179R1P3"/>
<dbReference type="Gene3D" id="3.10.129.10">
    <property type="entry name" value="Hotdog Thioesterase"/>
    <property type="match status" value="1"/>
</dbReference>
<dbReference type="Pfam" id="PF01575">
    <property type="entry name" value="MaoC_dehydratas"/>
    <property type="match status" value="1"/>
</dbReference>
<dbReference type="InterPro" id="IPR002539">
    <property type="entry name" value="MaoC-like_dom"/>
</dbReference>
<dbReference type="PANTHER" id="PTHR43664:SF1">
    <property type="entry name" value="BETA-METHYLMALYL-COA DEHYDRATASE"/>
    <property type="match status" value="1"/>
</dbReference>
<evidence type="ECO:0000313" key="2">
    <source>
        <dbReference type="EMBL" id="MBI6887026.1"/>
    </source>
</evidence>
<feature type="domain" description="MaoC-like" evidence="1">
    <location>
        <begin position="13"/>
        <end position="117"/>
    </location>
</feature>
<dbReference type="CDD" id="cd03454">
    <property type="entry name" value="YdeM"/>
    <property type="match status" value="1"/>
</dbReference>
<dbReference type="EMBL" id="JAEHTE010000042">
    <property type="protein sequence ID" value="MBI6887026.1"/>
    <property type="molecule type" value="Genomic_DNA"/>
</dbReference>
<organism evidence="2 5">
    <name type="scientific">Pseudomonas putida</name>
    <name type="common">Arthrobacter siderocapsulatus</name>
    <dbReference type="NCBI Taxonomy" id="303"/>
    <lineage>
        <taxon>Bacteria</taxon>
        <taxon>Pseudomonadati</taxon>
        <taxon>Pseudomonadota</taxon>
        <taxon>Gammaproteobacteria</taxon>
        <taxon>Pseudomonadales</taxon>
        <taxon>Pseudomonadaceae</taxon>
        <taxon>Pseudomonas</taxon>
    </lineage>
</organism>
<dbReference type="InterPro" id="IPR029069">
    <property type="entry name" value="HotDog_dom_sf"/>
</dbReference>
<dbReference type="Proteomes" id="UP000510934">
    <property type="component" value="Chromosome"/>
</dbReference>
<evidence type="ECO:0000313" key="4">
    <source>
        <dbReference type="Proteomes" id="UP000510934"/>
    </source>
</evidence>
<sequence length="151" mass="16786">MSASEMFWEQFSVGQAWTHHRDEALAQDEIIAFAKQYDPLYMHTDPVQALSSPLGVHCASGVHTFALAQRMLCDALFSVTHVVAGHRIENFIMHRPVKPRDRLSLTAKVMNVSQHARRDDCGWVTLAIAVQVAGTGSVLTYDLTVLIARAK</sequence>
<dbReference type="PANTHER" id="PTHR43664">
    <property type="entry name" value="MONOAMINE OXIDASE-RELATED"/>
    <property type="match status" value="1"/>
</dbReference>
<gene>
    <name evidence="3" type="ORF">H0H12_17735</name>
    <name evidence="2" type="ORF">JEU22_24295</name>
</gene>
<reference evidence="3 4" key="1">
    <citation type="journal article" date="2009" name="Mikrobiologiia">
        <title>[Phenanthren biodegradation and interaction of Pseudomonas putida BS3701 and Burkholderia sp.BS3702 in plant rhizosphere].</title>
        <authorList>
            <person name="Ovchinnikova A.A."/>
            <person name="Vetrova A.A."/>
            <person name="Filonov A.E."/>
            <person name="Boronin A.M."/>
        </authorList>
    </citation>
    <scope>NUCLEOTIDE SEQUENCE [LARGE SCALE GENOMIC DNA]</scope>
    <source>
        <strain evidence="3 4">BS3701</strain>
    </source>
</reference>
<accession>A0A179R1P3</accession>
<dbReference type="RefSeq" id="WP_004577493.1">
    <property type="nucleotide sequence ID" value="NZ_BBNC01000008.1"/>
</dbReference>
<name>A0A179R1P3_PSEPU</name>
<evidence type="ECO:0000259" key="1">
    <source>
        <dbReference type="Pfam" id="PF01575"/>
    </source>
</evidence>
<protein>
    <submittedName>
        <fullName evidence="2">MaoC family dehydratase</fullName>
    </submittedName>
</protein>
<dbReference type="SUPFAM" id="SSF54637">
    <property type="entry name" value="Thioesterase/thiol ester dehydrase-isomerase"/>
    <property type="match status" value="1"/>
</dbReference>
<evidence type="ECO:0000313" key="3">
    <source>
        <dbReference type="EMBL" id="QLJ12304.1"/>
    </source>
</evidence>
<evidence type="ECO:0000313" key="5">
    <source>
        <dbReference type="Proteomes" id="UP000637061"/>
    </source>
</evidence>
<dbReference type="Proteomes" id="UP000637061">
    <property type="component" value="Unassembled WGS sequence"/>
</dbReference>
<dbReference type="InterPro" id="IPR052342">
    <property type="entry name" value="MCH/BMMD"/>
</dbReference>
<proteinExistence type="predicted"/>
<reference evidence="2" key="3">
    <citation type="submission" date="2020-12" db="EMBL/GenBank/DDBJ databases">
        <title>Enhanced detection system for hospital associated transmission using whole genome sequencing surveillance.</title>
        <authorList>
            <person name="Harrison L.H."/>
            <person name="Van Tyne D."/>
            <person name="Marsh J.W."/>
            <person name="Griffith M.P."/>
            <person name="Snyder D.J."/>
            <person name="Cooper V.S."/>
            <person name="Mustapha M."/>
        </authorList>
    </citation>
    <scope>NUCLEOTIDE SEQUENCE</scope>
    <source>
        <strain evidence="2">PSB00042</strain>
    </source>
</reference>